<organism evidence="2 3">
    <name type="scientific">Oceanobacillus caeni</name>
    <dbReference type="NCBI Taxonomy" id="405946"/>
    <lineage>
        <taxon>Bacteria</taxon>
        <taxon>Bacillati</taxon>
        <taxon>Bacillota</taxon>
        <taxon>Bacilli</taxon>
        <taxon>Bacillales</taxon>
        <taxon>Bacillaceae</taxon>
        <taxon>Oceanobacillus</taxon>
    </lineage>
</organism>
<dbReference type="InterPro" id="IPR036237">
    <property type="entry name" value="Xyl_isomerase-like_sf"/>
</dbReference>
<accession>A0ABR5MMT7</accession>
<name>A0ABR5MMT7_9BACI</name>
<dbReference type="Proteomes" id="UP000037854">
    <property type="component" value="Unassembled WGS sequence"/>
</dbReference>
<dbReference type="PANTHER" id="PTHR12110">
    <property type="entry name" value="HYDROXYPYRUVATE ISOMERASE"/>
    <property type="match status" value="1"/>
</dbReference>
<evidence type="ECO:0000259" key="1">
    <source>
        <dbReference type="Pfam" id="PF01261"/>
    </source>
</evidence>
<dbReference type="PANTHER" id="PTHR12110:SF21">
    <property type="entry name" value="XYLOSE ISOMERASE-LIKE TIM BARREL DOMAIN-CONTAINING PROTEIN"/>
    <property type="match status" value="1"/>
</dbReference>
<gene>
    <name evidence="2" type="ORF">AFL42_02770</name>
</gene>
<dbReference type="InterPro" id="IPR013022">
    <property type="entry name" value="Xyl_isomerase-like_TIM-brl"/>
</dbReference>
<dbReference type="InterPro" id="IPR050312">
    <property type="entry name" value="IolE/XylAMocC-like"/>
</dbReference>
<comment type="caution">
    <text evidence="2">The sequence shown here is derived from an EMBL/GenBank/DDBJ whole genome shotgun (WGS) entry which is preliminary data.</text>
</comment>
<dbReference type="SUPFAM" id="SSF51658">
    <property type="entry name" value="Xylose isomerase-like"/>
    <property type="match status" value="1"/>
</dbReference>
<evidence type="ECO:0000313" key="2">
    <source>
        <dbReference type="EMBL" id="KPH77891.1"/>
    </source>
</evidence>
<dbReference type="Gene3D" id="3.20.20.150">
    <property type="entry name" value="Divalent-metal-dependent TIM barrel enzymes"/>
    <property type="match status" value="1"/>
</dbReference>
<dbReference type="EMBL" id="LGTK01000005">
    <property type="protein sequence ID" value="KPH77891.1"/>
    <property type="molecule type" value="Genomic_DNA"/>
</dbReference>
<dbReference type="Pfam" id="PF01261">
    <property type="entry name" value="AP_endonuc_2"/>
    <property type="match status" value="1"/>
</dbReference>
<reference evidence="2 3" key="1">
    <citation type="submission" date="2015-07" db="EMBL/GenBank/DDBJ databases">
        <title>High-quality draft genome sequence of Oceanobacillus caeni HM6, a bacillus isolated from a human feces.</title>
        <authorList>
            <person name="Kumar J."/>
            <person name="Verma M.K."/>
            <person name="Pandey R."/>
            <person name="Bhambi M."/>
            <person name="Chauhan N."/>
        </authorList>
    </citation>
    <scope>NUCLEOTIDE SEQUENCE [LARGE SCALE GENOMIC DNA]</scope>
    <source>
        <strain evidence="2 3">HM6</strain>
    </source>
</reference>
<keyword evidence="3" id="KW-1185">Reference proteome</keyword>
<sequence>MKMGICAWSVPMDGPYGVKVAADYGFKGMQLDIGEPERGFQLSYPHVQEVYRQFAKEYDITFTAISVRLFDRYGMTRKNGTPEKDMVMEGIEKAIQAAESMDIPIVMLGSFLDGEIKTVEDFDRTVECLINACELAEGKDIIIATENLLSIEENQKLFEVVNKDNLKLYFDTQNYYLNRNYNAAEMVRELYDYICEVHVKDGKGHISGALLGEGDSSFFETMEELKEKGYQGWVLIENYYDQKPLSNESDKPLELLEKDVEILKNAMV</sequence>
<feature type="domain" description="Xylose isomerase-like TIM barrel" evidence="1">
    <location>
        <begin position="19"/>
        <end position="264"/>
    </location>
</feature>
<protein>
    <recommendedName>
        <fullName evidence="1">Xylose isomerase-like TIM barrel domain-containing protein</fullName>
    </recommendedName>
</protein>
<evidence type="ECO:0000313" key="3">
    <source>
        <dbReference type="Proteomes" id="UP000037854"/>
    </source>
</evidence>
<proteinExistence type="predicted"/>